<proteinExistence type="predicted"/>
<comment type="caution">
    <text evidence="1">The sequence shown here is derived from an EMBL/GenBank/DDBJ whole genome shotgun (WGS) entry which is preliminary data.</text>
</comment>
<protein>
    <recommendedName>
        <fullName evidence="3">Flavoprotein domain-containing protein</fullName>
    </recommendedName>
</protein>
<dbReference type="OrthoDB" id="70387at2759"/>
<dbReference type="PANTHER" id="PTHR14359">
    <property type="entry name" value="HOMO-OLIGOMERIC FLAVIN CONTAINING CYS DECARBOXYLASE FAMILY"/>
    <property type="match status" value="1"/>
</dbReference>
<evidence type="ECO:0000313" key="1">
    <source>
        <dbReference type="EMBL" id="CAF9937238.1"/>
    </source>
</evidence>
<dbReference type="InterPro" id="IPR036551">
    <property type="entry name" value="Flavin_trans-like"/>
</dbReference>
<dbReference type="GO" id="GO:0010181">
    <property type="term" value="F:FMN binding"/>
    <property type="evidence" value="ECO:0007669"/>
    <property type="project" value="TreeGrafter"/>
</dbReference>
<dbReference type="EMBL" id="CAJPDS010000099">
    <property type="protein sequence ID" value="CAF9937238.1"/>
    <property type="molecule type" value="Genomic_DNA"/>
</dbReference>
<name>A0A8H3IXQ8_9LECA</name>
<reference evidence="1" key="1">
    <citation type="submission" date="2021-03" db="EMBL/GenBank/DDBJ databases">
        <authorList>
            <person name="Tagirdzhanova G."/>
        </authorList>
    </citation>
    <scope>NUCLEOTIDE SEQUENCE</scope>
</reference>
<dbReference type="GO" id="GO:0015937">
    <property type="term" value="P:coenzyme A biosynthetic process"/>
    <property type="evidence" value="ECO:0007669"/>
    <property type="project" value="TreeGrafter"/>
</dbReference>
<organism evidence="1 2">
    <name type="scientific">Heterodermia speciosa</name>
    <dbReference type="NCBI Taxonomy" id="116794"/>
    <lineage>
        <taxon>Eukaryota</taxon>
        <taxon>Fungi</taxon>
        <taxon>Dikarya</taxon>
        <taxon>Ascomycota</taxon>
        <taxon>Pezizomycotina</taxon>
        <taxon>Lecanoromycetes</taxon>
        <taxon>OSLEUM clade</taxon>
        <taxon>Lecanoromycetidae</taxon>
        <taxon>Caliciales</taxon>
        <taxon>Physciaceae</taxon>
        <taxon>Heterodermia</taxon>
    </lineage>
</organism>
<dbReference type="PANTHER" id="PTHR14359:SF21">
    <property type="entry name" value="FLAVOPROTEIN DOMAIN-CONTAINING PROTEIN"/>
    <property type="match status" value="1"/>
</dbReference>
<evidence type="ECO:0008006" key="3">
    <source>
        <dbReference type="Google" id="ProtNLM"/>
    </source>
</evidence>
<evidence type="ECO:0000313" key="2">
    <source>
        <dbReference type="Proteomes" id="UP000664521"/>
    </source>
</evidence>
<dbReference type="SUPFAM" id="SSF52507">
    <property type="entry name" value="Homo-oligomeric flavin-containing Cys decarboxylases, HFCD"/>
    <property type="match status" value="1"/>
</dbReference>
<dbReference type="GO" id="GO:0071513">
    <property type="term" value="C:phosphopantothenoylcysteine decarboxylase complex"/>
    <property type="evidence" value="ECO:0007669"/>
    <property type="project" value="TreeGrafter"/>
</dbReference>
<dbReference type="SUPFAM" id="SSF140860">
    <property type="entry name" value="Pseudo ankyrin repeat-like"/>
    <property type="match status" value="1"/>
</dbReference>
<dbReference type="AlphaFoldDB" id="A0A8H3IXQ8"/>
<sequence length="578" mass="64883">MAVTLASAEVVTNANVLLAQDDDIDREILLSFRNRFQALPKVNFLALDPSASSGSSPSAGPSMNIESGKGVDTLDPIIAWADLFVVVLGADSLAKMLQGITNNSPLLTILRSWDVSKKILWVPFMSKNAWNNPMTKKQLGKIRRKWKWIRVLEEPILPSGGQSPKETLAAWLGMDEMLKIVRSQAEILSMGKNVETARSSPDMNTPCRRLQKASLPLEIWSMILEYGRDWEQAQALGIYTRLRVPLEWTKLIPRQRNTLEWAILKGSLADFVTKLPAEDPPKWLSAMSMKLIIKLARIDILEYLERSHKDLFWTMFGHKYLPTQASAVFPQTVVLEWWKTSASFLTKEYSANAIDLASKAGYIHVLDWWRSSGLPLRYTEVALEQARSIDVLDWWNAASKPSTKNEARLQLKVGKSILLAAQNGQAEVIAWWAKSGISTGHEDAVARTASTNGHVDVLQQWKISRGDKMQFDNQVLVGPTRNGHVEVMEWWKQSGYRVEYKTCDIEEALEDSSGGSIRTWWAKNGLNLGMGTSEWMKVKDGQSQGLPCIINKSGWSWNHSVAMRELLTSGFDAGNTLD</sequence>
<gene>
    <name evidence="1" type="ORF">HETSPECPRED_010603</name>
</gene>
<dbReference type="Proteomes" id="UP000664521">
    <property type="component" value="Unassembled WGS sequence"/>
</dbReference>
<keyword evidence="2" id="KW-1185">Reference proteome</keyword>
<dbReference type="Gene3D" id="3.40.50.1950">
    <property type="entry name" value="Flavin prenyltransferase-like"/>
    <property type="match status" value="1"/>
</dbReference>
<dbReference type="GO" id="GO:0004633">
    <property type="term" value="F:phosphopantothenoylcysteine decarboxylase activity"/>
    <property type="evidence" value="ECO:0007669"/>
    <property type="project" value="TreeGrafter"/>
</dbReference>
<accession>A0A8H3IXQ8</accession>